<organism evidence="2">
    <name type="scientific">marine sediment metagenome</name>
    <dbReference type="NCBI Taxonomy" id="412755"/>
    <lineage>
        <taxon>unclassified sequences</taxon>
        <taxon>metagenomes</taxon>
        <taxon>ecological metagenomes</taxon>
    </lineage>
</organism>
<evidence type="ECO:0000259" key="1">
    <source>
        <dbReference type="PROSITE" id="PS51371"/>
    </source>
</evidence>
<dbReference type="PROSITE" id="PS51371">
    <property type="entry name" value="CBS"/>
    <property type="match status" value="1"/>
</dbReference>
<evidence type="ECO:0000313" key="2">
    <source>
        <dbReference type="EMBL" id="GAH02578.1"/>
    </source>
</evidence>
<gene>
    <name evidence="2" type="ORF">S01H4_49827</name>
</gene>
<dbReference type="InterPro" id="IPR000644">
    <property type="entry name" value="CBS_dom"/>
</dbReference>
<proteinExistence type="predicted"/>
<name>X1E1Q1_9ZZZZ</name>
<protein>
    <recommendedName>
        <fullName evidence="1">CBS domain-containing protein</fullName>
    </recommendedName>
</protein>
<dbReference type="AlphaFoldDB" id="X1E1Q1"/>
<feature type="domain" description="CBS" evidence="1">
    <location>
        <begin position="86"/>
        <end position="142"/>
    </location>
</feature>
<dbReference type="InterPro" id="IPR046342">
    <property type="entry name" value="CBS_dom_sf"/>
</dbReference>
<comment type="caution">
    <text evidence="2">The sequence shown here is derived from an EMBL/GenBank/DDBJ whole genome shotgun (WGS) entry which is preliminary data.</text>
</comment>
<dbReference type="EMBL" id="BART01028223">
    <property type="protein sequence ID" value="GAH02578.1"/>
    <property type="molecule type" value="Genomic_DNA"/>
</dbReference>
<reference evidence="2" key="1">
    <citation type="journal article" date="2014" name="Front. Microbiol.">
        <title>High frequency of phylogenetically diverse reductive dehalogenase-homologous genes in deep subseafloor sedimentary metagenomes.</title>
        <authorList>
            <person name="Kawai M."/>
            <person name="Futagami T."/>
            <person name="Toyoda A."/>
            <person name="Takaki Y."/>
            <person name="Nishi S."/>
            <person name="Hori S."/>
            <person name="Arai W."/>
            <person name="Tsubouchi T."/>
            <person name="Morono Y."/>
            <person name="Uchiyama I."/>
            <person name="Ito T."/>
            <person name="Fujiyama A."/>
            <person name="Inagaki F."/>
            <person name="Takami H."/>
        </authorList>
    </citation>
    <scope>NUCLEOTIDE SEQUENCE</scope>
    <source>
        <strain evidence="2">Expedition CK06-06</strain>
    </source>
</reference>
<feature type="non-terminal residue" evidence="2">
    <location>
        <position position="1"/>
    </location>
</feature>
<sequence length="143" mass="15824">APSRHLHRAILVLDESGKVVSKITMKDILIALEPNYGKVEGMGVLERSGYSPDLIKDMLEDNALWAQPLQFVRERATKLKVSDFIQAPSEGEYIDENATLGEAVHQMVVSPFHSLLVTSGDEVVGILRLSDVFSKICDEIKTC</sequence>
<accession>X1E1Q1</accession>
<dbReference type="Gene3D" id="3.10.580.10">
    <property type="entry name" value="CBS-domain"/>
    <property type="match status" value="1"/>
</dbReference>
<dbReference type="SUPFAM" id="SSF54631">
    <property type="entry name" value="CBS-domain pair"/>
    <property type="match status" value="1"/>
</dbReference>
<dbReference type="Pfam" id="PF00571">
    <property type="entry name" value="CBS"/>
    <property type="match status" value="1"/>
</dbReference>